<dbReference type="PANTHER" id="PTHR34931">
    <property type="entry name" value="FI02976P-RELATED"/>
    <property type="match status" value="1"/>
</dbReference>
<evidence type="ECO:0000313" key="3">
    <source>
        <dbReference type="Proteomes" id="UP000037069"/>
    </source>
</evidence>
<dbReference type="OMA" id="HSVIHEP"/>
<gene>
    <name evidence="2" type="ORF">FF38_09539</name>
</gene>
<dbReference type="InterPro" id="IPR007614">
    <property type="entry name" value="Retinin_C"/>
</dbReference>
<evidence type="ECO:0000313" key="2">
    <source>
        <dbReference type="EMBL" id="KNC30058.1"/>
    </source>
</evidence>
<evidence type="ECO:0000256" key="1">
    <source>
        <dbReference type="SAM" id="SignalP"/>
    </source>
</evidence>
<evidence type="ECO:0008006" key="4">
    <source>
        <dbReference type="Google" id="ProtNLM"/>
    </source>
</evidence>
<dbReference type="PANTHER" id="PTHR34931:SF3">
    <property type="entry name" value="FI02976P-RELATED"/>
    <property type="match status" value="1"/>
</dbReference>
<sequence length="110" mass="11642">MFKFTSIFATLCLISVASSGLVTTHHVVHEPALAKVGHIVHSSPSAVSHQSITQVHSKTSVVEPLLTPVVKTTIHSAPVVHAPVVHTYHSAPVVHSVPIVHSSPVVTVHH</sequence>
<dbReference type="Proteomes" id="UP000037069">
    <property type="component" value="Unassembled WGS sequence"/>
</dbReference>
<accession>A0A0L0CCA0</accession>
<feature type="chain" id="PRO_5005536150" description="Pupal cuticle protein G1A" evidence="1">
    <location>
        <begin position="20"/>
        <end position="110"/>
    </location>
</feature>
<reference evidence="2 3" key="1">
    <citation type="journal article" date="2015" name="Nat. Commun.">
        <title>Lucilia cuprina genome unlocks parasitic fly biology to underpin future interventions.</title>
        <authorList>
            <person name="Anstead C.A."/>
            <person name="Korhonen P.K."/>
            <person name="Young N.D."/>
            <person name="Hall R.S."/>
            <person name="Jex A.R."/>
            <person name="Murali S.C."/>
            <person name="Hughes D.S."/>
            <person name="Lee S.F."/>
            <person name="Perry T."/>
            <person name="Stroehlein A.J."/>
            <person name="Ansell B.R."/>
            <person name="Breugelmans B."/>
            <person name="Hofmann A."/>
            <person name="Qu J."/>
            <person name="Dugan S."/>
            <person name="Lee S.L."/>
            <person name="Chao H."/>
            <person name="Dinh H."/>
            <person name="Han Y."/>
            <person name="Doddapaneni H.V."/>
            <person name="Worley K.C."/>
            <person name="Muzny D.M."/>
            <person name="Ioannidis P."/>
            <person name="Waterhouse R.M."/>
            <person name="Zdobnov E.M."/>
            <person name="James P.J."/>
            <person name="Bagnall N.H."/>
            <person name="Kotze A.C."/>
            <person name="Gibbs R.A."/>
            <person name="Richards S."/>
            <person name="Batterham P."/>
            <person name="Gasser R.B."/>
        </authorList>
    </citation>
    <scope>NUCLEOTIDE SEQUENCE [LARGE SCALE GENOMIC DNA]</scope>
    <source>
        <strain evidence="2 3">LS</strain>
        <tissue evidence="2">Full body</tissue>
    </source>
</reference>
<feature type="signal peptide" evidence="1">
    <location>
        <begin position="1"/>
        <end position="19"/>
    </location>
</feature>
<dbReference type="EMBL" id="JRES01000577">
    <property type="protein sequence ID" value="KNC30058.1"/>
    <property type="molecule type" value="Genomic_DNA"/>
</dbReference>
<name>A0A0L0CCA0_LUCCU</name>
<keyword evidence="1" id="KW-0732">Signal</keyword>
<keyword evidence="3" id="KW-1185">Reference proteome</keyword>
<comment type="caution">
    <text evidence="2">The sequence shown here is derived from an EMBL/GenBank/DDBJ whole genome shotgun (WGS) entry which is preliminary data.</text>
</comment>
<organism evidence="2 3">
    <name type="scientific">Lucilia cuprina</name>
    <name type="common">Green bottle fly</name>
    <name type="synonym">Australian sheep blowfly</name>
    <dbReference type="NCBI Taxonomy" id="7375"/>
    <lineage>
        <taxon>Eukaryota</taxon>
        <taxon>Metazoa</taxon>
        <taxon>Ecdysozoa</taxon>
        <taxon>Arthropoda</taxon>
        <taxon>Hexapoda</taxon>
        <taxon>Insecta</taxon>
        <taxon>Pterygota</taxon>
        <taxon>Neoptera</taxon>
        <taxon>Endopterygota</taxon>
        <taxon>Diptera</taxon>
        <taxon>Brachycera</taxon>
        <taxon>Muscomorpha</taxon>
        <taxon>Oestroidea</taxon>
        <taxon>Calliphoridae</taxon>
        <taxon>Luciliinae</taxon>
        <taxon>Lucilia</taxon>
    </lineage>
</organism>
<dbReference type="AlphaFoldDB" id="A0A0L0CCA0"/>
<protein>
    <recommendedName>
        <fullName evidence="4">Pupal cuticle protein G1A</fullName>
    </recommendedName>
</protein>
<dbReference type="OrthoDB" id="7493332at2759"/>
<proteinExistence type="predicted"/>
<dbReference type="Pfam" id="PF04527">
    <property type="entry name" value="Retinin_C"/>
    <property type="match status" value="1"/>
</dbReference>